<dbReference type="Proteomes" id="UP000216101">
    <property type="component" value="Unassembled WGS sequence"/>
</dbReference>
<evidence type="ECO:0000313" key="2">
    <source>
        <dbReference type="EMBL" id="OZY84529.1"/>
    </source>
</evidence>
<name>A0A266Q597_9GAMM</name>
<protein>
    <submittedName>
        <fullName evidence="2">Uncharacterized protein</fullName>
    </submittedName>
</protein>
<dbReference type="EMBL" id="NHNI01000002">
    <property type="protein sequence ID" value="OZY84529.1"/>
    <property type="molecule type" value="Genomic_DNA"/>
</dbReference>
<comment type="caution">
    <text evidence="2">The sequence shown here is derived from an EMBL/GenBank/DDBJ whole genome shotgun (WGS) entry which is preliminary data.</text>
</comment>
<evidence type="ECO:0000256" key="1">
    <source>
        <dbReference type="SAM" id="MobiDB-lite"/>
    </source>
</evidence>
<sequence>MRERESYKELKVLTIENQQLTDKYLKLQNDLNVVSNSLKENQETFNARIEAKFSELDKAIKENNESKRKSEEALISNSSENKKEKAEDLILESMRSYADLGVDMDHWDNCDKEYTDRYRKGKVLLDQIYSLNKKYKISDQYSLFVDKQYGMMVPINRVCKS</sequence>
<organism evidence="2 3">
    <name type="scientific">Cellvibrio mixtus</name>
    <dbReference type="NCBI Taxonomy" id="39650"/>
    <lineage>
        <taxon>Bacteria</taxon>
        <taxon>Pseudomonadati</taxon>
        <taxon>Pseudomonadota</taxon>
        <taxon>Gammaproteobacteria</taxon>
        <taxon>Cellvibrionales</taxon>
        <taxon>Cellvibrionaceae</taxon>
        <taxon>Cellvibrio</taxon>
    </lineage>
</organism>
<proteinExistence type="predicted"/>
<accession>A0A266Q597</accession>
<reference evidence="3" key="1">
    <citation type="submission" date="2017-05" db="EMBL/GenBank/DDBJ databases">
        <authorList>
            <person name="Barney B.M."/>
        </authorList>
    </citation>
    <scope>NUCLEOTIDE SEQUENCE [LARGE SCALE GENOMIC DNA]</scope>
    <source>
        <strain evidence="3">PSBB022</strain>
    </source>
</reference>
<evidence type="ECO:0000313" key="3">
    <source>
        <dbReference type="Proteomes" id="UP000216101"/>
    </source>
</evidence>
<dbReference type="AlphaFoldDB" id="A0A266Q597"/>
<gene>
    <name evidence="2" type="ORF">CBP51_15145</name>
</gene>
<feature type="region of interest" description="Disordered" evidence="1">
    <location>
        <begin position="64"/>
        <end position="86"/>
    </location>
</feature>
<keyword evidence="3" id="KW-1185">Reference proteome</keyword>